<evidence type="ECO:0000313" key="4">
    <source>
        <dbReference type="EMBL" id="KAL3693870.1"/>
    </source>
</evidence>
<evidence type="ECO:0000256" key="2">
    <source>
        <dbReference type="SAM" id="Phobius"/>
    </source>
</evidence>
<dbReference type="InterPro" id="IPR011333">
    <property type="entry name" value="SKP1/BTB/POZ_sf"/>
</dbReference>
<evidence type="ECO:0000256" key="1">
    <source>
        <dbReference type="ARBA" id="ARBA00004906"/>
    </source>
</evidence>
<keyword evidence="5" id="KW-1185">Reference proteome</keyword>
<reference evidence="4 5" key="1">
    <citation type="submission" date="2024-09" db="EMBL/GenBank/DDBJ databases">
        <title>Chromosome-scale assembly of Riccia sorocarpa.</title>
        <authorList>
            <person name="Paukszto L."/>
        </authorList>
    </citation>
    <scope>NUCLEOTIDE SEQUENCE [LARGE SCALE GENOMIC DNA]</scope>
    <source>
        <strain evidence="4">LP-2024</strain>
        <tissue evidence="4">Aerial parts of the thallus</tissue>
    </source>
</reference>
<sequence>MAESSLGRLEDRHGMGFFPKLYLFMGFAVPFWFFAAADSQFEVDLVLLMGALIYFTMMILACAKRRTTYRPLSVPVAGELINDEIKSSPADYLADSVVMPPSASDEEKQYRSGNRYNFKGLGQQQLEGGGEPSGVRRTSDLFQTCSDPPAMGDSDLRSKVAFLDQETKKRKAHKGAMTNLRKDMLSMINNPEYSDVTFVCKDGGSVHACSMLLIVRCPVLKKMLINGNGEVEVNKFRMPEISSLVLMTVFEFLYAGEMRKHVSDWKFMFELISAARILLLDDLEDLICEKLWADIAMARNVTYPFPDDMINLLVCRLSVACGFGKLLSDGTVLRNVDVICLQLVEFLNYNPLTSAHFRNLSEEAFRYFLVHTGSRKETFSTLH</sequence>
<dbReference type="EMBL" id="JBJQOH010000003">
    <property type="protein sequence ID" value="KAL3693870.1"/>
    <property type="molecule type" value="Genomic_DNA"/>
</dbReference>
<dbReference type="AlphaFoldDB" id="A0ABD3HQP4"/>
<feature type="transmembrane region" description="Helical" evidence="2">
    <location>
        <begin position="43"/>
        <end position="63"/>
    </location>
</feature>
<feature type="transmembrane region" description="Helical" evidence="2">
    <location>
        <begin position="21"/>
        <end position="37"/>
    </location>
</feature>
<feature type="domain" description="BTB" evidence="3">
    <location>
        <begin position="194"/>
        <end position="262"/>
    </location>
</feature>
<dbReference type="InterPro" id="IPR042846">
    <property type="entry name" value="BTBD19"/>
</dbReference>
<proteinExistence type="predicted"/>
<dbReference type="PANTHER" id="PTHR46965:SF1">
    <property type="entry name" value="BTB_POZ DOMAIN-CONTAINING PROTEIN 19"/>
    <property type="match status" value="1"/>
</dbReference>
<dbReference type="SUPFAM" id="SSF54695">
    <property type="entry name" value="POZ domain"/>
    <property type="match status" value="1"/>
</dbReference>
<dbReference type="PANTHER" id="PTHR46965">
    <property type="entry name" value="BTB/POZ DOMAIN-CONTAINING PROTEIN 19"/>
    <property type="match status" value="1"/>
</dbReference>
<dbReference type="PROSITE" id="PS50097">
    <property type="entry name" value="BTB"/>
    <property type="match status" value="1"/>
</dbReference>
<gene>
    <name evidence="4" type="ORF">R1sor_007521</name>
</gene>
<dbReference type="Pfam" id="PF00651">
    <property type="entry name" value="BTB"/>
    <property type="match status" value="1"/>
</dbReference>
<evidence type="ECO:0000313" key="5">
    <source>
        <dbReference type="Proteomes" id="UP001633002"/>
    </source>
</evidence>
<dbReference type="CDD" id="cd18186">
    <property type="entry name" value="BTB_POZ_ZBTB_KLHL-like"/>
    <property type="match status" value="1"/>
</dbReference>
<keyword evidence="2" id="KW-0472">Membrane</keyword>
<dbReference type="SMART" id="SM00225">
    <property type="entry name" value="BTB"/>
    <property type="match status" value="1"/>
</dbReference>
<keyword evidence="2" id="KW-1133">Transmembrane helix</keyword>
<comment type="pathway">
    <text evidence="1">Protein modification; protein ubiquitination.</text>
</comment>
<name>A0ABD3HQP4_9MARC</name>
<dbReference type="InterPro" id="IPR000210">
    <property type="entry name" value="BTB/POZ_dom"/>
</dbReference>
<keyword evidence="2" id="KW-0812">Transmembrane</keyword>
<dbReference type="Gene3D" id="3.30.710.10">
    <property type="entry name" value="Potassium Channel Kv1.1, Chain A"/>
    <property type="match status" value="1"/>
</dbReference>
<comment type="caution">
    <text evidence="4">The sequence shown here is derived from an EMBL/GenBank/DDBJ whole genome shotgun (WGS) entry which is preliminary data.</text>
</comment>
<accession>A0ABD3HQP4</accession>
<organism evidence="4 5">
    <name type="scientific">Riccia sorocarpa</name>
    <dbReference type="NCBI Taxonomy" id="122646"/>
    <lineage>
        <taxon>Eukaryota</taxon>
        <taxon>Viridiplantae</taxon>
        <taxon>Streptophyta</taxon>
        <taxon>Embryophyta</taxon>
        <taxon>Marchantiophyta</taxon>
        <taxon>Marchantiopsida</taxon>
        <taxon>Marchantiidae</taxon>
        <taxon>Marchantiales</taxon>
        <taxon>Ricciaceae</taxon>
        <taxon>Riccia</taxon>
    </lineage>
</organism>
<evidence type="ECO:0000259" key="3">
    <source>
        <dbReference type="PROSITE" id="PS50097"/>
    </source>
</evidence>
<protein>
    <recommendedName>
        <fullName evidence="3">BTB domain-containing protein</fullName>
    </recommendedName>
</protein>
<dbReference type="Proteomes" id="UP001633002">
    <property type="component" value="Unassembled WGS sequence"/>
</dbReference>